<evidence type="ECO:0000313" key="1">
    <source>
        <dbReference type="EMBL" id="CCO34670.1"/>
    </source>
</evidence>
<gene>
    <name evidence="1" type="ORF">BN14_08775</name>
    <name evidence="2" type="ORF">RSOLAG1IB_11979</name>
</gene>
<sequence>MPKDPGPLLYPSQTSTARSKSPELYLWLRNEDRRFISDMANDSWIDNTGINYLIEFSVEIIKCSQQTIWNRINGDKNAEEPTYTCQACNKLFHTLRRFADM</sequence>
<organism evidence="1 3">
    <name type="scientific">Thanatephorus cucumeris (strain AG1-IB / isolate 7/3/14)</name>
    <name type="common">Lettuce bottom rot fungus</name>
    <name type="synonym">Rhizoctonia solani</name>
    <dbReference type="NCBI Taxonomy" id="1108050"/>
    <lineage>
        <taxon>Eukaryota</taxon>
        <taxon>Fungi</taxon>
        <taxon>Dikarya</taxon>
        <taxon>Basidiomycota</taxon>
        <taxon>Agaricomycotina</taxon>
        <taxon>Agaricomycetes</taxon>
        <taxon>Cantharellales</taxon>
        <taxon>Ceratobasidiaceae</taxon>
        <taxon>Rhizoctonia</taxon>
        <taxon>Rhizoctonia solani AG-1</taxon>
    </lineage>
</organism>
<evidence type="ECO:0000313" key="2">
    <source>
        <dbReference type="EMBL" id="CEL56618.1"/>
    </source>
</evidence>
<dbReference type="Proteomes" id="UP000059188">
    <property type="component" value="Unassembled WGS sequence"/>
</dbReference>
<evidence type="ECO:0000313" key="3">
    <source>
        <dbReference type="Proteomes" id="UP000012065"/>
    </source>
</evidence>
<protein>
    <submittedName>
        <fullName evidence="1">Uncharacterized protein</fullName>
    </submittedName>
</protein>
<accession>M5C6G4</accession>
<reference evidence="1 3" key="2">
    <citation type="journal article" date="2013" name="J. Biotechnol.">
        <title>Establishment and interpretation of the genome sequence of the phytopathogenic fungus Rhizoctonia solani AG1-IB isolate 7/3/14.</title>
        <authorList>
            <person name="Wibberg D.W."/>
            <person name="Jelonek L.J."/>
            <person name="Rupp O.R."/>
            <person name="Hennig M.H."/>
            <person name="Eikmeyer F.E."/>
            <person name="Goesmann A.G."/>
            <person name="Hartmann A.H."/>
            <person name="Borriss R.B."/>
            <person name="Grosch R.G."/>
            <person name="Puehler A.P."/>
            <person name="Schlueter A.S."/>
        </authorList>
    </citation>
    <scope>NUCLEOTIDE SEQUENCE [LARGE SCALE GENOMIC DNA]</scope>
    <source>
        <strain evidence="3">AG1-IB / isolate 7/3/14</strain>
        <strain evidence="1">Isolate 7/3/14</strain>
    </source>
</reference>
<dbReference type="EMBL" id="CAOJ01013472">
    <property type="protein sequence ID" value="CCO34670.1"/>
    <property type="molecule type" value="Genomic_DNA"/>
</dbReference>
<name>M5C6G4_THACB</name>
<proteinExistence type="predicted"/>
<dbReference type="Proteomes" id="UP000012065">
    <property type="component" value="Unassembled WGS sequence"/>
</dbReference>
<dbReference type="EMBL" id="LN679338">
    <property type="protein sequence ID" value="CEL56618.1"/>
    <property type="molecule type" value="Genomic_DNA"/>
</dbReference>
<reference evidence="2 4" key="3">
    <citation type="submission" date="2014-11" db="EMBL/GenBank/DDBJ databases">
        <authorList>
            <person name="Wibberg Daniel"/>
        </authorList>
    </citation>
    <scope>NUCLEOTIDE SEQUENCE [LARGE SCALE GENOMIC DNA]</scope>
    <source>
        <strain evidence="2">Rhizoctonia solani AG1-IB 7/3/14</strain>
    </source>
</reference>
<reference evidence="1" key="1">
    <citation type="submission" date="2012-10" db="EMBL/GenBank/DDBJ databases">
        <authorList>
            <person name="Jelonek L."/>
        </authorList>
    </citation>
    <scope>NUCLEOTIDE SEQUENCE</scope>
    <source>
        <strain evidence="1">Isolate 7/3/14</strain>
    </source>
</reference>
<dbReference type="HOGENOM" id="CLU_2293616_0_0_1"/>
<keyword evidence="4" id="KW-1185">Reference proteome</keyword>
<evidence type="ECO:0000313" key="4">
    <source>
        <dbReference type="Proteomes" id="UP000059188"/>
    </source>
</evidence>
<dbReference type="AlphaFoldDB" id="M5C6G4"/>